<protein>
    <submittedName>
        <fullName evidence="1">Uncharacterized protein</fullName>
    </submittedName>
</protein>
<sequence length="89" mass="10447">MQQEVHYDELFGISLISMRYLSLTVRLVVLLKQQGIILQIRSYVIQMMQQQRDILIFNKSRNQDLSILDLSSEILNDSQFVETMKLIGD</sequence>
<dbReference type="GeneID" id="5029276"/>
<name>A0CZ83_PARTE</name>
<evidence type="ECO:0000313" key="1">
    <source>
        <dbReference type="EMBL" id="CAK76100.1"/>
    </source>
</evidence>
<dbReference type="HOGENOM" id="CLU_2459553_0_0_1"/>
<dbReference type="EMBL" id="CT868230">
    <property type="protein sequence ID" value="CAK76100.1"/>
    <property type="molecule type" value="Genomic_DNA"/>
</dbReference>
<dbReference type="RefSeq" id="XP_001443497.1">
    <property type="nucleotide sequence ID" value="XM_001443460.1"/>
</dbReference>
<reference evidence="1 2" key="1">
    <citation type="journal article" date="2006" name="Nature">
        <title>Global trends of whole-genome duplications revealed by the ciliate Paramecium tetraurelia.</title>
        <authorList>
            <consortium name="Genoscope"/>
            <person name="Aury J.-M."/>
            <person name="Jaillon O."/>
            <person name="Duret L."/>
            <person name="Noel B."/>
            <person name="Jubin C."/>
            <person name="Porcel B.M."/>
            <person name="Segurens B."/>
            <person name="Daubin V."/>
            <person name="Anthouard V."/>
            <person name="Aiach N."/>
            <person name="Arnaiz O."/>
            <person name="Billaut A."/>
            <person name="Beisson J."/>
            <person name="Blanc I."/>
            <person name="Bouhouche K."/>
            <person name="Camara F."/>
            <person name="Duharcourt S."/>
            <person name="Guigo R."/>
            <person name="Gogendeau D."/>
            <person name="Katinka M."/>
            <person name="Keller A.-M."/>
            <person name="Kissmehl R."/>
            <person name="Klotz C."/>
            <person name="Koll F."/>
            <person name="Le Moue A."/>
            <person name="Lepere C."/>
            <person name="Malinsky S."/>
            <person name="Nowacki M."/>
            <person name="Nowak J.K."/>
            <person name="Plattner H."/>
            <person name="Poulain J."/>
            <person name="Ruiz F."/>
            <person name="Serrano V."/>
            <person name="Zagulski M."/>
            <person name="Dessen P."/>
            <person name="Betermier M."/>
            <person name="Weissenbach J."/>
            <person name="Scarpelli C."/>
            <person name="Schachter V."/>
            <person name="Sperling L."/>
            <person name="Meyer E."/>
            <person name="Cohen J."/>
            <person name="Wincker P."/>
        </authorList>
    </citation>
    <scope>NUCLEOTIDE SEQUENCE [LARGE SCALE GENOMIC DNA]</scope>
    <source>
        <strain evidence="1 2">Stock d4-2</strain>
    </source>
</reference>
<organism evidence="1 2">
    <name type="scientific">Paramecium tetraurelia</name>
    <dbReference type="NCBI Taxonomy" id="5888"/>
    <lineage>
        <taxon>Eukaryota</taxon>
        <taxon>Sar</taxon>
        <taxon>Alveolata</taxon>
        <taxon>Ciliophora</taxon>
        <taxon>Intramacronucleata</taxon>
        <taxon>Oligohymenophorea</taxon>
        <taxon>Peniculida</taxon>
        <taxon>Parameciidae</taxon>
        <taxon>Paramecium</taxon>
    </lineage>
</organism>
<gene>
    <name evidence="1" type="ORF">GSPATT00011673001</name>
</gene>
<dbReference type="KEGG" id="ptm:GSPATT00011673001"/>
<proteinExistence type="predicted"/>
<dbReference type="Proteomes" id="UP000000600">
    <property type="component" value="Unassembled WGS sequence"/>
</dbReference>
<evidence type="ECO:0000313" key="2">
    <source>
        <dbReference type="Proteomes" id="UP000000600"/>
    </source>
</evidence>
<keyword evidence="2" id="KW-1185">Reference proteome</keyword>
<accession>A0CZ83</accession>
<dbReference type="AlphaFoldDB" id="A0CZ83"/>
<dbReference type="InParanoid" id="A0CZ83"/>